<feature type="binding site" evidence="3">
    <location>
        <position position="19"/>
    </location>
    <ligand>
        <name>a divalent metal cation</name>
        <dbReference type="ChEBI" id="CHEBI:60240"/>
    </ligand>
</feature>
<dbReference type="Gene3D" id="2.120.10.30">
    <property type="entry name" value="TolB, C-terminal domain"/>
    <property type="match status" value="1"/>
</dbReference>
<gene>
    <name evidence="5" type="primary">gnl</name>
    <name evidence="5" type="ordered locus">PHZ_c2467</name>
</gene>
<dbReference type="PANTHER" id="PTHR10907">
    <property type="entry name" value="REGUCALCIN"/>
    <property type="match status" value="1"/>
</dbReference>
<dbReference type="KEGG" id="pzu:PHZ_c2467"/>
<accession>B4RGH0</accession>
<feature type="binding site" evidence="3">
    <location>
        <position position="149"/>
    </location>
    <ligand>
        <name>a divalent metal cation</name>
        <dbReference type="ChEBI" id="CHEBI:60240"/>
    </ligand>
</feature>
<dbReference type="InterPro" id="IPR011042">
    <property type="entry name" value="6-blade_b-propeller_TolB-like"/>
</dbReference>
<dbReference type="GO" id="GO:0004341">
    <property type="term" value="F:gluconolactonase activity"/>
    <property type="evidence" value="ECO:0007669"/>
    <property type="project" value="TreeGrafter"/>
</dbReference>
<feature type="binding site" evidence="3">
    <location>
        <position position="198"/>
    </location>
    <ligand>
        <name>a divalent metal cation</name>
        <dbReference type="ChEBI" id="CHEBI:60240"/>
    </ligand>
</feature>
<comment type="similarity">
    <text evidence="1">Belongs to the SMP-30/CGR1 family.</text>
</comment>
<dbReference type="PANTHER" id="PTHR10907:SF47">
    <property type="entry name" value="REGUCALCIN"/>
    <property type="match status" value="1"/>
</dbReference>
<dbReference type="HOGENOM" id="CLU_036110_3_1_5"/>
<feature type="domain" description="SMP-30/Gluconolactonase/LRE-like region" evidence="4">
    <location>
        <begin position="17"/>
        <end position="256"/>
    </location>
</feature>
<evidence type="ECO:0000313" key="6">
    <source>
        <dbReference type="Proteomes" id="UP000001868"/>
    </source>
</evidence>
<feature type="binding site" evidence="3">
    <location>
        <position position="102"/>
    </location>
    <ligand>
        <name>substrate</name>
    </ligand>
</feature>
<evidence type="ECO:0000259" key="4">
    <source>
        <dbReference type="Pfam" id="PF08450"/>
    </source>
</evidence>
<dbReference type="STRING" id="450851.PHZ_c2467"/>
<dbReference type="RefSeq" id="WP_012523014.1">
    <property type="nucleotide sequence ID" value="NC_011144.1"/>
</dbReference>
<evidence type="ECO:0000313" key="5">
    <source>
        <dbReference type="EMBL" id="ACG78876.1"/>
    </source>
</evidence>
<dbReference type="OrthoDB" id="2633250at2"/>
<keyword evidence="3" id="KW-0479">Metal-binding</keyword>
<keyword evidence="6" id="KW-1185">Reference proteome</keyword>
<dbReference type="Proteomes" id="UP000001868">
    <property type="component" value="Chromosome"/>
</dbReference>
<dbReference type="InterPro" id="IPR013658">
    <property type="entry name" value="SGL"/>
</dbReference>
<proteinExistence type="inferred from homology"/>
<dbReference type="eggNOG" id="COG3386">
    <property type="taxonomic scope" value="Bacteria"/>
</dbReference>
<protein>
    <submittedName>
        <fullName evidence="5">Gluconolactonase</fullName>
    </submittedName>
</protein>
<dbReference type="Pfam" id="PF08450">
    <property type="entry name" value="SGL"/>
    <property type="match status" value="1"/>
</dbReference>
<feature type="active site" description="Proton donor/acceptor" evidence="2">
    <location>
        <position position="198"/>
    </location>
</feature>
<reference evidence="5 6" key="1">
    <citation type="journal article" date="2008" name="BMC Genomics">
        <title>Complete genome of Phenylobacterium zucineum - a novel facultative intracellular bacterium isolated from human erythroleukemia cell line K562.</title>
        <authorList>
            <person name="Luo Y."/>
            <person name="Xu X."/>
            <person name="Ding Z."/>
            <person name="Liu Z."/>
            <person name="Zhang B."/>
            <person name="Yan Z."/>
            <person name="Sun J."/>
            <person name="Hu S."/>
            <person name="Hu X."/>
        </authorList>
    </citation>
    <scope>NUCLEOTIDE SEQUENCE [LARGE SCALE GENOMIC DNA]</scope>
    <source>
        <strain evidence="5 6">HLK1</strain>
    </source>
</reference>
<dbReference type="AlphaFoldDB" id="B4RGH0"/>
<dbReference type="InterPro" id="IPR005511">
    <property type="entry name" value="SMP-30"/>
</dbReference>
<comment type="cofactor">
    <cofactor evidence="3">
        <name>Zn(2+)</name>
        <dbReference type="ChEBI" id="CHEBI:29105"/>
    </cofactor>
    <text evidence="3">Binds 1 divalent metal cation per subunit.</text>
</comment>
<feature type="binding site" evidence="3">
    <location>
        <position position="104"/>
    </location>
    <ligand>
        <name>substrate</name>
    </ligand>
</feature>
<dbReference type="EMBL" id="CP000747">
    <property type="protein sequence ID" value="ACG78876.1"/>
    <property type="molecule type" value="Genomic_DNA"/>
</dbReference>
<keyword evidence="3" id="KW-0862">Zinc</keyword>
<dbReference type="GO" id="GO:0005509">
    <property type="term" value="F:calcium ion binding"/>
    <property type="evidence" value="ECO:0007669"/>
    <property type="project" value="TreeGrafter"/>
</dbReference>
<organism evidence="5 6">
    <name type="scientific">Phenylobacterium zucineum (strain HLK1)</name>
    <dbReference type="NCBI Taxonomy" id="450851"/>
    <lineage>
        <taxon>Bacteria</taxon>
        <taxon>Pseudomonadati</taxon>
        <taxon>Pseudomonadota</taxon>
        <taxon>Alphaproteobacteria</taxon>
        <taxon>Caulobacterales</taxon>
        <taxon>Caulobacteraceae</taxon>
        <taxon>Phenylobacterium</taxon>
    </lineage>
</organism>
<sequence length="292" mass="31680">MKVLSEPDCVLRADAELGEGPVWRADDDAVWFVDIKGRRIHRYEPVTGAAWSWAAPAQPGFIAPVAGGGWVAGLKTGLHRFEPRGGRFELITAVEDPSLDNRLNDGFVDAKGRLWFGSMHDGETALTGALYRLDERGLQRCDTGYCITNGPAASPDGRTLYHTDTLQKTIYAFDLSPAGELSNKRVFARIEEGGGYPDGPAVDAEGCVWTGLFAGWHVRRYSPKGELLAKVGFPVANITKLAFGGDDLTSVYATTAWKGLSADEREKQPLAGGLFRFEVDVPGLPQNQMAHA</sequence>
<dbReference type="GO" id="GO:0019853">
    <property type="term" value="P:L-ascorbic acid biosynthetic process"/>
    <property type="evidence" value="ECO:0007669"/>
    <property type="project" value="TreeGrafter"/>
</dbReference>
<name>B4RGH0_PHEZH</name>
<dbReference type="PRINTS" id="PR01790">
    <property type="entry name" value="SMP30FAMILY"/>
</dbReference>
<dbReference type="SUPFAM" id="SSF63829">
    <property type="entry name" value="Calcium-dependent phosphotriesterase"/>
    <property type="match status" value="1"/>
</dbReference>
<evidence type="ECO:0000256" key="2">
    <source>
        <dbReference type="PIRSR" id="PIRSR605511-1"/>
    </source>
</evidence>
<evidence type="ECO:0000256" key="3">
    <source>
        <dbReference type="PIRSR" id="PIRSR605511-2"/>
    </source>
</evidence>
<evidence type="ECO:0000256" key="1">
    <source>
        <dbReference type="ARBA" id="ARBA00008853"/>
    </source>
</evidence>